<evidence type="ECO:0000313" key="1">
    <source>
        <dbReference type="EMBL" id="ANE50124.1"/>
    </source>
</evidence>
<dbReference type="EMBL" id="CP011390">
    <property type="protein sequence ID" value="ANE50124.1"/>
    <property type="molecule type" value="Genomic_DNA"/>
</dbReference>
<dbReference type="KEGG" id="fla:SY85_06045"/>
<organism evidence="1 2">
    <name type="scientific">Flavisolibacter tropicus</name>
    <dbReference type="NCBI Taxonomy" id="1492898"/>
    <lineage>
        <taxon>Bacteria</taxon>
        <taxon>Pseudomonadati</taxon>
        <taxon>Bacteroidota</taxon>
        <taxon>Chitinophagia</taxon>
        <taxon>Chitinophagales</taxon>
        <taxon>Chitinophagaceae</taxon>
        <taxon>Flavisolibacter</taxon>
    </lineage>
</organism>
<keyword evidence="2" id="KW-1185">Reference proteome</keyword>
<proteinExistence type="predicted"/>
<reference evidence="1 2" key="2">
    <citation type="journal article" date="2016" name="Int. J. Syst. Evol. Microbiol.">
        <title>Flavisolibacter tropicus sp. nov., isolated from tropical soil.</title>
        <authorList>
            <person name="Lee J.J."/>
            <person name="Kang M.S."/>
            <person name="Kim G.S."/>
            <person name="Lee C.S."/>
            <person name="Lim S."/>
            <person name="Lee J."/>
            <person name="Roh S.H."/>
            <person name="Kang H."/>
            <person name="Ha J.M."/>
            <person name="Bae S."/>
            <person name="Jung H.Y."/>
            <person name="Kim M.K."/>
        </authorList>
    </citation>
    <scope>NUCLEOTIDE SEQUENCE [LARGE SCALE GENOMIC DNA]</scope>
    <source>
        <strain evidence="1 2">LCS9</strain>
    </source>
</reference>
<dbReference type="Proteomes" id="UP000077177">
    <property type="component" value="Chromosome"/>
</dbReference>
<name>A0A172TTC0_9BACT</name>
<dbReference type="AlphaFoldDB" id="A0A172TTC0"/>
<protein>
    <submittedName>
        <fullName evidence="1">Uncharacterized protein</fullName>
    </submittedName>
</protein>
<evidence type="ECO:0000313" key="2">
    <source>
        <dbReference type="Proteomes" id="UP000077177"/>
    </source>
</evidence>
<reference evidence="2" key="1">
    <citation type="submission" date="2015-01" db="EMBL/GenBank/DDBJ databases">
        <title>Flavisolibacter sp./LCS9/ whole genome sequencing.</title>
        <authorList>
            <person name="Kim M.K."/>
            <person name="Srinivasan S."/>
            <person name="Lee J.-J."/>
        </authorList>
    </citation>
    <scope>NUCLEOTIDE SEQUENCE [LARGE SCALE GENOMIC DNA]</scope>
    <source>
        <strain evidence="2">LCS9</strain>
    </source>
</reference>
<accession>A0A172TTC0</accession>
<gene>
    <name evidence="1" type="ORF">SY85_06045</name>
</gene>
<sequence>MDNEPGRRNIYLSRQPQLLSGFSLNRTYTFDSIVRNTLPFALSRDTLSGYVEIPALLPGINFQASDKHPLYSFIAALGVIPDVEYNGVKYDAPTEYQSSGAIGTESAWYPVLNGSPAFRLDLNLPIVPPGPAFSLMLSIGVRFGTIAEGGTVQQVKHAGSAKVLAMG</sequence>